<comment type="subcellular location">
    <subcellularLocation>
        <location evidence="7">Cytoplasm</location>
    </subcellularLocation>
</comment>
<evidence type="ECO:0000256" key="7">
    <source>
        <dbReference type="HAMAP-Rule" id="MF_00083"/>
    </source>
</evidence>
<dbReference type="PANTHER" id="PTHR17224:SF1">
    <property type="entry name" value="PEPTIDYL-TRNA HYDROLASE"/>
    <property type="match status" value="1"/>
</dbReference>
<accession>A0A149W1S0</accession>
<dbReference type="PANTHER" id="PTHR17224">
    <property type="entry name" value="PEPTIDYL-TRNA HYDROLASE"/>
    <property type="match status" value="1"/>
</dbReference>
<dbReference type="FunFam" id="3.40.50.1470:FF:000001">
    <property type="entry name" value="Peptidyl-tRNA hydrolase"/>
    <property type="match status" value="1"/>
</dbReference>
<feature type="site" description="Stabilizes the basic form of H active site to accept a proton" evidence="7">
    <location>
        <position position="93"/>
    </location>
</feature>
<dbReference type="GO" id="GO:0072344">
    <property type="term" value="P:rescue of stalled ribosome"/>
    <property type="evidence" value="ECO:0007669"/>
    <property type="project" value="UniProtKB-UniRule"/>
</dbReference>
<evidence type="ECO:0000256" key="1">
    <source>
        <dbReference type="ARBA" id="ARBA00013260"/>
    </source>
</evidence>
<dbReference type="EMBL" id="LRRD01000001">
    <property type="protein sequence ID" value="KXW59415.1"/>
    <property type="molecule type" value="Genomic_DNA"/>
</dbReference>
<dbReference type="GO" id="GO:0004045">
    <property type="term" value="F:peptidyl-tRNA hydrolase activity"/>
    <property type="evidence" value="ECO:0007669"/>
    <property type="project" value="UniProtKB-UniRule"/>
</dbReference>
<feature type="binding site" evidence="7">
    <location>
        <position position="16"/>
    </location>
    <ligand>
        <name>tRNA</name>
        <dbReference type="ChEBI" id="CHEBI:17843"/>
    </ligand>
</feature>
<keyword evidence="9" id="KW-1185">Reference proteome</keyword>
<keyword evidence="2 7" id="KW-0820">tRNA-binding</keyword>
<comment type="caution">
    <text evidence="8">The sequence shown here is derived from an EMBL/GenBank/DDBJ whole genome shotgun (WGS) entry which is preliminary data.</text>
</comment>
<dbReference type="InterPro" id="IPR001328">
    <property type="entry name" value="Pept_tRNA_hydro"/>
</dbReference>
<keyword evidence="3 7" id="KW-0378">Hydrolase</keyword>
<dbReference type="PATRIC" id="fig|1789004.3.peg.61"/>
<dbReference type="STRING" id="1789004.FEMY_00610"/>
<comment type="subunit">
    <text evidence="7">Monomer.</text>
</comment>
<dbReference type="Proteomes" id="UP000075653">
    <property type="component" value="Unassembled WGS sequence"/>
</dbReference>
<comment type="function">
    <text evidence="7">Hydrolyzes ribosome-free peptidyl-tRNAs (with 1 or more amino acids incorporated), which drop off the ribosome during protein synthesis, or as a result of ribosome stalling.</text>
</comment>
<sequence>MPIRLIVGLGNPGAAYEDTRHNAGVWGIEALARQWRLDWRRESRFQGRMAKVENPFSSWLLCPETFMNLSGRSVAALANFYRIEVPEILVLHDELDLPPGVARLKQGGGSGGHNGLKDLIIQLGRPDFWRLRIGIGHPGQRQPVADYVLHRPSREEQAAIEQALERGLSVLPLVMTGQFHPAMNELHKPLPPP</sequence>
<dbReference type="NCBIfam" id="TIGR00447">
    <property type="entry name" value="pth"/>
    <property type="match status" value="1"/>
</dbReference>
<evidence type="ECO:0000313" key="8">
    <source>
        <dbReference type="EMBL" id="KXW59415.1"/>
    </source>
</evidence>
<evidence type="ECO:0000256" key="5">
    <source>
        <dbReference type="ARBA" id="ARBA00038063"/>
    </source>
</evidence>
<evidence type="ECO:0000256" key="3">
    <source>
        <dbReference type="ARBA" id="ARBA00022801"/>
    </source>
</evidence>
<reference evidence="8 9" key="1">
    <citation type="submission" date="2016-01" db="EMBL/GenBank/DDBJ databases">
        <title>Genome sequence of the acidophilic iron oxidising Ferrovum strain Z-31.</title>
        <authorList>
            <person name="Poehlein A."/>
            <person name="Ullrich S.R."/>
            <person name="Schloemann M."/>
            <person name="Muehling M."/>
            <person name="Daniel R."/>
        </authorList>
    </citation>
    <scope>NUCLEOTIDE SEQUENCE [LARGE SCALE GENOMIC DNA]</scope>
    <source>
        <strain evidence="8 9">Z-31</strain>
    </source>
</reference>
<dbReference type="Pfam" id="PF01195">
    <property type="entry name" value="Pept_tRNA_hydro"/>
    <property type="match status" value="1"/>
</dbReference>
<feature type="active site" description="Proton acceptor" evidence="7">
    <location>
        <position position="21"/>
    </location>
</feature>
<dbReference type="OrthoDB" id="9800507at2"/>
<dbReference type="InterPro" id="IPR036416">
    <property type="entry name" value="Pept_tRNA_hydro_sf"/>
</dbReference>
<dbReference type="EC" id="3.1.1.29" evidence="1 7"/>
<dbReference type="Gene3D" id="3.40.50.1470">
    <property type="entry name" value="Peptidyl-tRNA hydrolase"/>
    <property type="match status" value="1"/>
</dbReference>
<keyword evidence="7" id="KW-0963">Cytoplasm</keyword>
<dbReference type="HAMAP" id="MF_00083">
    <property type="entry name" value="Pept_tRNA_hydro_bact"/>
    <property type="match status" value="1"/>
</dbReference>
<dbReference type="PROSITE" id="PS01196">
    <property type="entry name" value="PEPT_TRNA_HYDROL_2"/>
    <property type="match status" value="1"/>
</dbReference>
<dbReference type="RefSeq" id="WP_031595646.1">
    <property type="nucleotide sequence ID" value="NZ_JPOQ01000009.1"/>
</dbReference>
<dbReference type="AlphaFoldDB" id="A0A149W1S0"/>
<feature type="binding site" evidence="7">
    <location>
        <position position="68"/>
    </location>
    <ligand>
        <name>tRNA</name>
        <dbReference type="ChEBI" id="CHEBI:17843"/>
    </ligand>
</feature>
<dbReference type="CDD" id="cd00462">
    <property type="entry name" value="PTH"/>
    <property type="match status" value="1"/>
</dbReference>
<comment type="similarity">
    <text evidence="5 7">Belongs to the PTH family.</text>
</comment>
<dbReference type="GO" id="GO:0000049">
    <property type="term" value="F:tRNA binding"/>
    <property type="evidence" value="ECO:0007669"/>
    <property type="project" value="UniProtKB-UniRule"/>
</dbReference>
<dbReference type="SUPFAM" id="SSF53178">
    <property type="entry name" value="Peptidyl-tRNA hydrolase-like"/>
    <property type="match status" value="1"/>
</dbReference>
<dbReference type="GO" id="GO:0005737">
    <property type="term" value="C:cytoplasm"/>
    <property type="evidence" value="ECO:0007669"/>
    <property type="project" value="UniProtKB-SubCell"/>
</dbReference>
<dbReference type="GO" id="GO:0006515">
    <property type="term" value="P:protein quality control for misfolded or incompletely synthesized proteins"/>
    <property type="evidence" value="ECO:0007669"/>
    <property type="project" value="UniProtKB-UniRule"/>
</dbReference>
<evidence type="ECO:0000256" key="2">
    <source>
        <dbReference type="ARBA" id="ARBA00022555"/>
    </source>
</evidence>
<feature type="site" description="Discriminates between blocked and unblocked aminoacyl-tRNA" evidence="7">
    <location>
        <position position="11"/>
    </location>
</feature>
<evidence type="ECO:0000256" key="4">
    <source>
        <dbReference type="ARBA" id="ARBA00022884"/>
    </source>
</evidence>
<evidence type="ECO:0000313" key="9">
    <source>
        <dbReference type="Proteomes" id="UP000075653"/>
    </source>
</evidence>
<protein>
    <recommendedName>
        <fullName evidence="6 7">Peptidyl-tRNA hydrolase</fullName>
        <shortName evidence="7">Pth</shortName>
        <ecNumber evidence="1 7">3.1.1.29</ecNumber>
    </recommendedName>
</protein>
<name>A0A149W1S0_9PROT</name>
<keyword evidence="4 7" id="KW-0694">RNA-binding</keyword>
<dbReference type="InterPro" id="IPR018171">
    <property type="entry name" value="Pept_tRNA_hydro_CS"/>
</dbReference>
<comment type="catalytic activity">
    <reaction evidence="7">
        <text>an N-acyl-L-alpha-aminoacyl-tRNA + H2O = an N-acyl-L-amino acid + a tRNA + H(+)</text>
        <dbReference type="Rhea" id="RHEA:54448"/>
        <dbReference type="Rhea" id="RHEA-COMP:10123"/>
        <dbReference type="Rhea" id="RHEA-COMP:13883"/>
        <dbReference type="ChEBI" id="CHEBI:15377"/>
        <dbReference type="ChEBI" id="CHEBI:15378"/>
        <dbReference type="ChEBI" id="CHEBI:59874"/>
        <dbReference type="ChEBI" id="CHEBI:78442"/>
        <dbReference type="ChEBI" id="CHEBI:138191"/>
        <dbReference type="EC" id="3.1.1.29"/>
    </reaction>
</comment>
<proteinExistence type="inferred from homology"/>
<evidence type="ECO:0000256" key="6">
    <source>
        <dbReference type="ARBA" id="ARBA00050038"/>
    </source>
</evidence>
<feature type="binding site" evidence="7">
    <location>
        <position position="66"/>
    </location>
    <ligand>
        <name>tRNA</name>
        <dbReference type="ChEBI" id="CHEBI:17843"/>
    </ligand>
</feature>
<comment type="function">
    <text evidence="7">Catalyzes the release of premature peptidyl moieties from peptidyl-tRNA molecules trapped in stalled 50S ribosomal subunits, and thus maintains levels of free tRNAs and 50S ribosomes.</text>
</comment>
<organism evidence="8 9">
    <name type="scientific">Ferrovum myxofaciens</name>
    <dbReference type="NCBI Taxonomy" id="416213"/>
    <lineage>
        <taxon>Bacteria</taxon>
        <taxon>Pseudomonadati</taxon>
        <taxon>Pseudomonadota</taxon>
        <taxon>Betaproteobacteria</taxon>
        <taxon>Ferrovales</taxon>
        <taxon>Ferrovaceae</taxon>
        <taxon>Ferrovum</taxon>
    </lineage>
</organism>
<feature type="binding site" evidence="7">
    <location>
        <position position="114"/>
    </location>
    <ligand>
        <name>tRNA</name>
        <dbReference type="ChEBI" id="CHEBI:17843"/>
    </ligand>
</feature>
<gene>
    <name evidence="7 8" type="primary">pth</name>
    <name evidence="8" type="ORF">FEMY_00610</name>
</gene>